<feature type="domain" description="VWFA" evidence="3">
    <location>
        <begin position="402"/>
        <end position="567"/>
    </location>
</feature>
<dbReference type="Pfam" id="PF00092">
    <property type="entry name" value="VWA"/>
    <property type="match status" value="1"/>
</dbReference>
<feature type="region of interest" description="Disordered" evidence="1">
    <location>
        <begin position="857"/>
        <end position="926"/>
    </location>
</feature>
<dbReference type="Pfam" id="PF13519">
    <property type="entry name" value="VWA_2"/>
    <property type="match status" value="1"/>
</dbReference>
<evidence type="ECO:0000259" key="3">
    <source>
        <dbReference type="PROSITE" id="PS50234"/>
    </source>
</evidence>
<feature type="compositionally biased region" description="Basic and acidic residues" evidence="1">
    <location>
        <begin position="880"/>
        <end position="900"/>
    </location>
</feature>
<dbReference type="Proteomes" id="UP001164726">
    <property type="component" value="Chromosome"/>
</dbReference>
<dbReference type="SUPFAM" id="SSF53300">
    <property type="entry name" value="vWA-like"/>
    <property type="match status" value="2"/>
</dbReference>
<gene>
    <name evidence="4" type="ORF">OE105_05875</name>
</gene>
<evidence type="ECO:0000256" key="2">
    <source>
        <dbReference type="SAM" id="Phobius"/>
    </source>
</evidence>
<dbReference type="PANTHER" id="PTHR37947:SF2">
    <property type="entry name" value="VON WILLEBRAND FACTOR TYPE A"/>
    <property type="match status" value="1"/>
</dbReference>
<evidence type="ECO:0000256" key="1">
    <source>
        <dbReference type="SAM" id="MobiDB-lite"/>
    </source>
</evidence>
<keyword evidence="2" id="KW-1133">Transmembrane helix</keyword>
<dbReference type="Gene3D" id="3.40.50.880">
    <property type="match status" value="1"/>
</dbReference>
<dbReference type="InterPro" id="IPR029062">
    <property type="entry name" value="Class_I_gatase-like"/>
</dbReference>
<dbReference type="KEGG" id="fhl:OE105_05875"/>
<evidence type="ECO:0000313" key="5">
    <source>
        <dbReference type="Proteomes" id="UP001164726"/>
    </source>
</evidence>
<dbReference type="Gene3D" id="3.40.50.410">
    <property type="entry name" value="von Willebrand factor, type A domain"/>
    <property type="match status" value="2"/>
</dbReference>
<name>A0A9E8M176_9BACI</name>
<reference evidence="4" key="1">
    <citation type="submission" date="2022-09" db="EMBL/GenBank/DDBJ databases">
        <title>Complete Genomes of Fervidibacillus albus and Fervidibacillus halotolerans isolated from tidal flat sediments.</title>
        <authorList>
            <person name="Kwon K.K."/>
            <person name="Yang S.-H."/>
            <person name="Park M.J."/>
            <person name="Oh H.-M."/>
        </authorList>
    </citation>
    <scope>NUCLEOTIDE SEQUENCE</scope>
    <source>
        <strain evidence="4">MEBiC13594</strain>
    </source>
</reference>
<feature type="domain" description="VWFA" evidence="3">
    <location>
        <begin position="66"/>
        <end position="267"/>
    </location>
</feature>
<feature type="transmembrane region" description="Helical" evidence="2">
    <location>
        <begin position="808"/>
        <end position="826"/>
    </location>
</feature>
<keyword evidence="5" id="KW-1185">Reference proteome</keyword>
<dbReference type="AlphaFoldDB" id="A0A9E8M176"/>
<evidence type="ECO:0000313" key="4">
    <source>
        <dbReference type="EMBL" id="WAA13628.1"/>
    </source>
</evidence>
<dbReference type="SMART" id="SM00327">
    <property type="entry name" value="VWA"/>
    <property type="match status" value="2"/>
</dbReference>
<dbReference type="SUPFAM" id="SSF52317">
    <property type="entry name" value="Class I glutamine amidotransferase-like"/>
    <property type="match status" value="1"/>
</dbReference>
<dbReference type="PROSITE" id="PS50234">
    <property type="entry name" value="VWFA"/>
    <property type="match status" value="2"/>
</dbReference>
<protein>
    <submittedName>
        <fullName evidence="4">VWA domain-containing protein</fullName>
    </submittedName>
</protein>
<proteinExistence type="predicted"/>
<dbReference type="RefSeq" id="WP_275421814.1">
    <property type="nucleotide sequence ID" value="NZ_CP106877.1"/>
</dbReference>
<keyword evidence="2" id="KW-0472">Membrane</keyword>
<accession>A0A9E8M176</accession>
<organism evidence="4 5">
    <name type="scientific">Fervidibacillus halotolerans</name>
    <dbReference type="NCBI Taxonomy" id="2980027"/>
    <lineage>
        <taxon>Bacteria</taxon>
        <taxon>Bacillati</taxon>
        <taxon>Bacillota</taxon>
        <taxon>Bacilli</taxon>
        <taxon>Bacillales</taxon>
        <taxon>Bacillaceae</taxon>
        <taxon>Fervidibacillus</taxon>
    </lineage>
</organism>
<dbReference type="PANTHER" id="PTHR37947">
    <property type="entry name" value="BLL2462 PROTEIN"/>
    <property type="match status" value="1"/>
</dbReference>
<dbReference type="InterPro" id="IPR002035">
    <property type="entry name" value="VWF_A"/>
</dbReference>
<feature type="transmembrane region" description="Helical" evidence="2">
    <location>
        <begin position="6"/>
        <end position="24"/>
    </location>
</feature>
<dbReference type="InterPro" id="IPR036465">
    <property type="entry name" value="vWFA_dom_sf"/>
</dbReference>
<feature type="transmembrane region" description="Helical" evidence="2">
    <location>
        <begin position="36"/>
        <end position="55"/>
    </location>
</feature>
<dbReference type="CDD" id="cd00198">
    <property type="entry name" value="vWFA"/>
    <property type="match status" value="1"/>
</dbReference>
<dbReference type="EMBL" id="CP106877">
    <property type="protein sequence ID" value="WAA13628.1"/>
    <property type="molecule type" value="Genomic_DNA"/>
</dbReference>
<feature type="compositionally biased region" description="Basic and acidic residues" evidence="1">
    <location>
        <begin position="908"/>
        <end position="920"/>
    </location>
</feature>
<sequence>MLEMKYPFMLILLIPILFSMYFFYKKHIGTNRSGKFVLVIFRGIIFILLVFALTIPGIRIPDKNVDVVFLIDRSNSVTGSEEETLSIVNEMIEKKGLEDRYAVLSFGNSPQLESPLRQRKEPFTFYSFDEKGDTNIEDGLYLASSLLKNGGRIVLITDGLETKGNAINAGQLLKDRGIEVDYMLVEGNEKEEMALSLFSLSESLYEGEQAVITVHVQSNTDGFAYLTIFKNGKKIIHEPVQVKRGENRFSFHDIVQETGLNVFKAELMTDQDTFIENNTLFAVTNVKGIPKILLVEDQPSPLSGILQQSGLHVDSLLPSMLPDTLRGYLSYESILFNNISATYVPEHRMNFIEQAVKEFGKGFVMLGGENSFGLGGYFQTPIERLLPVNMEITGKKQLPSLGLVIVLDRSSSMRGEKIMIAKEAAARSVELLREKDYFGFIVFDYKPHVIIETSPIENRDKTIEKIRSISSGGGTQFYDSLKLAVEQLETLDLQRKHIILLTDGEASIDGDYFSLIDRAKKSHITLSTVAIGTEANRLLLEKLAKEGEGRFYDVQNESVIPSILSRETSMMTRTYIVDDPFVPRVFPMDGWDRLFTETVPKMNAYIATTPKDLASIPIISDKDDPIISEWTYGLGRTVAFTSDVTGKWSGEFASWKDWSKFLNYIVSRSLPQYETTPFSFTIEKEGGEKFGRLKTGDRRLFQMEVSIVSDQGEKMDENVKLIGPNEYELDLPEESGLYYLQVKQTFEDGEVRTYQTGFSIPYSEEYLLLGTNEDLLQEIAKETGGSQISEETNVFRPLKKPLVNRTELSHSILLTVFFLLFFEFFYRRFGFSFLIDKIKERRNKEINVNRSHGKSIGTILEKTKERKQTEPSISKTPKGKNVEKIQDKSIEKGESLKSRGDNYTNDQQSREEKINRLIEAKKRKRL</sequence>
<keyword evidence="2" id="KW-0812">Transmembrane</keyword>